<evidence type="ECO:0000256" key="2">
    <source>
        <dbReference type="SAM" id="Phobius"/>
    </source>
</evidence>
<feature type="compositionally biased region" description="Polar residues" evidence="1">
    <location>
        <begin position="258"/>
        <end position="270"/>
    </location>
</feature>
<dbReference type="Proteomes" id="UP000777438">
    <property type="component" value="Unassembled WGS sequence"/>
</dbReference>
<feature type="region of interest" description="Disordered" evidence="1">
    <location>
        <begin position="198"/>
        <end position="320"/>
    </location>
</feature>
<evidence type="ECO:0000313" key="5">
    <source>
        <dbReference type="Proteomes" id="UP000777438"/>
    </source>
</evidence>
<feature type="signal peptide" evidence="3">
    <location>
        <begin position="1"/>
        <end position="26"/>
    </location>
</feature>
<accession>A0A9P8WCV9</accession>
<feature type="compositionally biased region" description="Basic and acidic residues" evidence="1">
    <location>
        <begin position="216"/>
        <end position="235"/>
    </location>
</feature>
<comment type="caution">
    <text evidence="4">The sequence shown here is derived from an EMBL/GenBank/DDBJ whole genome shotgun (WGS) entry which is preliminary data.</text>
</comment>
<evidence type="ECO:0000313" key="4">
    <source>
        <dbReference type="EMBL" id="KAH6894366.1"/>
    </source>
</evidence>
<feature type="transmembrane region" description="Helical" evidence="2">
    <location>
        <begin position="50"/>
        <end position="72"/>
    </location>
</feature>
<sequence>MPSERRHLPTLSTLIVSLTFLTCAQSSELDPRSTDKPISGLPLSDKSYLPAQIGGLVGAYAVSLVLVAILLVSLQRTRRDHLTNGNEEADFAVPTKKDIINPDPVPQNPPEFASLNIVTNNLNAQNYDGLKTPVTPSPWISPSPVSSLGAPGVNPFVDQNRVAEDRNMAQSQLEDMYRHVLEHEDAKKRGVAYDAPVLPTPTHQAQSLKSPALSMSKKERYKPAGLNLRDEEKTQSRTSSLLSALRSPGRKKAMKAVSISSPIMTPQSATFPRHESQEMSAIPPRHYAPAAPPPPPMPQSHVSFGASRTQPTPADVSPESNLSIDERMGFQQPGVNRTQSHSRNVSQAPTDMEPVSATSEHSQSALVGLPGSPKPGSRFPTLPASPKPGQTFNRNNPSAVRTGGSLPLRAYEPAMMSPTTNTQTTKQTVFERRGPLSPGGGMTPFTATAVPYSPYQPFTPCVPMTPSLVTKQDRKRMRKMVPKTPTLAMVKSEDEVW</sequence>
<dbReference type="EMBL" id="JAGPYM010000005">
    <property type="protein sequence ID" value="KAH6894366.1"/>
    <property type="molecule type" value="Genomic_DNA"/>
</dbReference>
<dbReference type="OrthoDB" id="4524805at2759"/>
<name>A0A9P8WCV9_9HYPO</name>
<reference evidence="4 5" key="1">
    <citation type="journal article" date="2021" name="Nat. Commun.">
        <title>Genetic determinants of endophytism in the Arabidopsis root mycobiome.</title>
        <authorList>
            <person name="Mesny F."/>
            <person name="Miyauchi S."/>
            <person name="Thiergart T."/>
            <person name="Pickel B."/>
            <person name="Atanasova L."/>
            <person name="Karlsson M."/>
            <person name="Huettel B."/>
            <person name="Barry K.W."/>
            <person name="Haridas S."/>
            <person name="Chen C."/>
            <person name="Bauer D."/>
            <person name="Andreopoulos W."/>
            <person name="Pangilinan J."/>
            <person name="LaButti K."/>
            <person name="Riley R."/>
            <person name="Lipzen A."/>
            <person name="Clum A."/>
            <person name="Drula E."/>
            <person name="Henrissat B."/>
            <person name="Kohler A."/>
            <person name="Grigoriev I.V."/>
            <person name="Martin F.M."/>
            <person name="Hacquard S."/>
        </authorList>
    </citation>
    <scope>NUCLEOTIDE SEQUENCE [LARGE SCALE GENOMIC DNA]</scope>
    <source>
        <strain evidence="4 5">MPI-CAGE-CH-0241</strain>
    </source>
</reference>
<evidence type="ECO:0000256" key="3">
    <source>
        <dbReference type="SAM" id="SignalP"/>
    </source>
</evidence>
<keyword evidence="2" id="KW-0472">Membrane</keyword>
<protein>
    <submittedName>
        <fullName evidence="4">Uncharacterized protein</fullName>
    </submittedName>
</protein>
<feature type="compositionally biased region" description="Polar residues" evidence="1">
    <location>
        <begin position="333"/>
        <end position="349"/>
    </location>
</feature>
<dbReference type="AlphaFoldDB" id="A0A9P8WCV9"/>
<feature type="compositionally biased region" description="Polar residues" evidence="1">
    <location>
        <begin position="388"/>
        <end position="399"/>
    </location>
</feature>
<evidence type="ECO:0000256" key="1">
    <source>
        <dbReference type="SAM" id="MobiDB-lite"/>
    </source>
</evidence>
<feature type="compositionally biased region" description="Polar residues" evidence="1">
    <location>
        <begin position="300"/>
        <end position="320"/>
    </location>
</feature>
<feature type="compositionally biased region" description="Low complexity" evidence="1">
    <location>
        <begin position="236"/>
        <end position="247"/>
    </location>
</feature>
<keyword evidence="5" id="KW-1185">Reference proteome</keyword>
<feature type="region of interest" description="Disordered" evidence="1">
    <location>
        <begin position="332"/>
        <end position="400"/>
    </location>
</feature>
<feature type="chain" id="PRO_5040517427" evidence="3">
    <location>
        <begin position="27"/>
        <end position="497"/>
    </location>
</feature>
<keyword evidence="3" id="KW-0732">Signal</keyword>
<feature type="compositionally biased region" description="Polar residues" evidence="1">
    <location>
        <begin position="356"/>
        <end position="365"/>
    </location>
</feature>
<keyword evidence="2" id="KW-1133">Transmembrane helix</keyword>
<organism evidence="4 5">
    <name type="scientific">Thelonectria olida</name>
    <dbReference type="NCBI Taxonomy" id="1576542"/>
    <lineage>
        <taxon>Eukaryota</taxon>
        <taxon>Fungi</taxon>
        <taxon>Dikarya</taxon>
        <taxon>Ascomycota</taxon>
        <taxon>Pezizomycotina</taxon>
        <taxon>Sordariomycetes</taxon>
        <taxon>Hypocreomycetidae</taxon>
        <taxon>Hypocreales</taxon>
        <taxon>Nectriaceae</taxon>
        <taxon>Thelonectria</taxon>
    </lineage>
</organism>
<proteinExistence type="predicted"/>
<gene>
    <name evidence="4" type="ORF">B0T10DRAFT_456602</name>
</gene>
<keyword evidence="2" id="KW-0812">Transmembrane</keyword>